<name>A0A645HHR6_9ZZZZ</name>
<feature type="region of interest" description="Disordered" evidence="1">
    <location>
        <begin position="43"/>
        <end position="68"/>
    </location>
</feature>
<evidence type="ECO:0000313" key="2">
    <source>
        <dbReference type="EMBL" id="MPN35213.1"/>
    </source>
</evidence>
<sequence length="68" mass="7647">MLKEHELLRELRPPYAVEKPFKSLEGQWRLSGKKIDLGHVLESGSVSKPKRSGDGLGKGKEARHHFAV</sequence>
<dbReference type="EMBL" id="VSSQ01088661">
    <property type="protein sequence ID" value="MPN35213.1"/>
    <property type="molecule type" value="Genomic_DNA"/>
</dbReference>
<reference evidence="2" key="1">
    <citation type="submission" date="2019-08" db="EMBL/GenBank/DDBJ databases">
        <authorList>
            <person name="Kucharzyk K."/>
            <person name="Murdoch R.W."/>
            <person name="Higgins S."/>
            <person name="Loffler F."/>
        </authorList>
    </citation>
    <scope>NUCLEOTIDE SEQUENCE</scope>
</reference>
<proteinExistence type="predicted"/>
<accession>A0A645HHR6</accession>
<protein>
    <submittedName>
        <fullName evidence="2">Uncharacterized protein</fullName>
    </submittedName>
</protein>
<organism evidence="2">
    <name type="scientific">bioreactor metagenome</name>
    <dbReference type="NCBI Taxonomy" id="1076179"/>
    <lineage>
        <taxon>unclassified sequences</taxon>
        <taxon>metagenomes</taxon>
        <taxon>ecological metagenomes</taxon>
    </lineage>
</organism>
<gene>
    <name evidence="2" type="ORF">SDC9_182710</name>
</gene>
<feature type="compositionally biased region" description="Basic and acidic residues" evidence="1">
    <location>
        <begin position="51"/>
        <end position="60"/>
    </location>
</feature>
<comment type="caution">
    <text evidence="2">The sequence shown here is derived from an EMBL/GenBank/DDBJ whole genome shotgun (WGS) entry which is preliminary data.</text>
</comment>
<evidence type="ECO:0000256" key="1">
    <source>
        <dbReference type="SAM" id="MobiDB-lite"/>
    </source>
</evidence>
<dbReference type="AlphaFoldDB" id="A0A645HHR6"/>